<evidence type="ECO:0000256" key="1">
    <source>
        <dbReference type="SAM" id="Phobius"/>
    </source>
</evidence>
<keyword evidence="1" id="KW-0812">Transmembrane</keyword>
<gene>
    <name evidence="2" type="ORF">A0U91_12000</name>
</gene>
<feature type="transmembrane region" description="Helical" evidence="1">
    <location>
        <begin position="62"/>
        <end position="83"/>
    </location>
</feature>
<proteinExistence type="predicted"/>
<dbReference type="AlphaFoldDB" id="A0A1U9LGE2"/>
<keyword evidence="1" id="KW-1133">Transmembrane helix</keyword>
<dbReference type="EMBL" id="CP014687">
    <property type="protein sequence ID" value="AQT05457.1"/>
    <property type="molecule type" value="Genomic_DNA"/>
</dbReference>
<dbReference type="RefSeq" id="WP_077931236.1">
    <property type="nucleotide sequence ID" value="NZ_CP014687.1"/>
</dbReference>
<name>A0A1U9LGE2_9PROT</name>
<dbReference type="STRING" id="1076596.A0U91_12000"/>
<evidence type="ECO:0008006" key="4">
    <source>
        <dbReference type="Google" id="ProtNLM"/>
    </source>
</evidence>
<accession>A0A1U9LGE2</accession>
<keyword evidence="1" id="KW-0472">Membrane</keyword>
<feature type="transmembrane region" description="Helical" evidence="1">
    <location>
        <begin position="36"/>
        <end position="55"/>
    </location>
</feature>
<dbReference type="KEGG" id="aper:A0U91_12000"/>
<evidence type="ECO:0000313" key="2">
    <source>
        <dbReference type="EMBL" id="AQT05457.1"/>
    </source>
</evidence>
<evidence type="ECO:0000313" key="3">
    <source>
        <dbReference type="Proteomes" id="UP000189055"/>
    </source>
</evidence>
<sequence>MIMLCGLALWAAAFWSHAFLQPRRGSPFPRSARTVLASKILRALGPCFALVLCLIHNPALGVLYWLGLGGVAGISTSLVIAVLRQKQGLAGISKPPL</sequence>
<dbReference type="Proteomes" id="UP000189055">
    <property type="component" value="Chromosome"/>
</dbReference>
<organism evidence="2 3">
    <name type="scientific">Acetobacter persici</name>
    <dbReference type="NCBI Taxonomy" id="1076596"/>
    <lineage>
        <taxon>Bacteria</taxon>
        <taxon>Pseudomonadati</taxon>
        <taxon>Pseudomonadota</taxon>
        <taxon>Alphaproteobacteria</taxon>
        <taxon>Acetobacterales</taxon>
        <taxon>Acetobacteraceae</taxon>
        <taxon>Acetobacter</taxon>
    </lineage>
</organism>
<reference evidence="2 3" key="1">
    <citation type="submission" date="2016-03" db="EMBL/GenBank/DDBJ databases">
        <title>Acetic acid bacteria sequencing.</title>
        <authorList>
            <person name="Brandt J."/>
            <person name="Jakob F."/>
            <person name="Vogel R.F."/>
        </authorList>
    </citation>
    <scope>NUCLEOTIDE SEQUENCE [LARGE SCALE GENOMIC DNA]</scope>
    <source>
        <strain evidence="2 3">TMW2.1084</strain>
    </source>
</reference>
<protein>
    <recommendedName>
        <fullName evidence="4">DUF3325 domain-containing protein</fullName>
    </recommendedName>
</protein>